<name>A0ABQ8R4I7_FUSEQ</name>
<reference evidence="2" key="1">
    <citation type="submission" date="2022-09" db="EMBL/GenBank/DDBJ databases">
        <title>Fusarium specimens isolated from Avocado Roots.</title>
        <authorList>
            <person name="Stajich J."/>
            <person name="Roper C."/>
            <person name="Heimlech-Rivalta G."/>
        </authorList>
    </citation>
    <scope>NUCLEOTIDE SEQUENCE</scope>
    <source>
        <strain evidence="2">CF00095</strain>
    </source>
</reference>
<feature type="region of interest" description="Disordered" evidence="1">
    <location>
        <begin position="1"/>
        <end position="27"/>
    </location>
</feature>
<keyword evidence="3" id="KW-1185">Reference proteome</keyword>
<gene>
    <name evidence="2" type="ORF">NW768_008607</name>
</gene>
<protein>
    <submittedName>
        <fullName evidence="2">Uncharacterized protein</fullName>
    </submittedName>
</protein>
<evidence type="ECO:0000313" key="2">
    <source>
        <dbReference type="EMBL" id="KAJ4126986.1"/>
    </source>
</evidence>
<organism evidence="2 3">
    <name type="scientific">Fusarium equiseti</name>
    <name type="common">Fusarium scirpi</name>
    <dbReference type="NCBI Taxonomy" id="61235"/>
    <lineage>
        <taxon>Eukaryota</taxon>
        <taxon>Fungi</taxon>
        <taxon>Dikarya</taxon>
        <taxon>Ascomycota</taxon>
        <taxon>Pezizomycotina</taxon>
        <taxon>Sordariomycetes</taxon>
        <taxon>Hypocreomycetidae</taxon>
        <taxon>Hypocreales</taxon>
        <taxon>Nectriaceae</taxon>
        <taxon>Fusarium</taxon>
        <taxon>Fusarium incarnatum-equiseti species complex</taxon>
    </lineage>
</organism>
<proteinExistence type="predicted"/>
<evidence type="ECO:0000256" key="1">
    <source>
        <dbReference type="SAM" id="MobiDB-lite"/>
    </source>
</evidence>
<feature type="compositionally biased region" description="Basic and acidic residues" evidence="1">
    <location>
        <begin position="7"/>
        <end position="20"/>
    </location>
</feature>
<sequence length="90" mass="10119">MAQMRAEMADKADEAKKAEKEEDDDEDAKAVYVHHYLLLSLPTTHFTDGPIRLGVPTAPPPPQQPQHRNVAAHFGNKNCYQRPGPRSQEE</sequence>
<evidence type="ECO:0000313" key="3">
    <source>
        <dbReference type="Proteomes" id="UP001152024"/>
    </source>
</evidence>
<dbReference type="Proteomes" id="UP001152024">
    <property type="component" value="Unassembled WGS sequence"/>
</dbReference>
<comment type="caution">
    <text evidence="2">The sequence shown here is derived from an EMBL/GenBank/DDBJ whole genome shotgun (WGS) entry which is preliminary data.</text>
</comment>
<feature type="region of interest" description="Disordered" evidence="1">
    <location>
        <begin position="50"/>
        <end position="90"/>
    </location>
</feature>
<accession>A0ABQ8R4I7</accession>
<dbReference type="EMBL" id="JAOQBH010000013">
    <property type="protein sequence ID" value="KAJ4126986.1"/>
    <property type="molecule type" value="Genomic_DNA"/>
</dbReference>